<keyword evidence="8" id="KW-1185">Reference proteome</keyword>
<dbReference type="CDD" id="cd00082">
    <property type="entry name" value="HisKA"/>
    <property type="match status" value="1"/>
</dbReference>
<dbReference type="Gene3D" id="1.10.287.130">
    <property type="match status" value="1"/>
</dbReference>
<evidence type="ECO:0000256" key="1">
    <source>
        <dbReference type="ARBA" id="ARBA00000085"/>
    </source>
</evidence>
<dbReference type="PANTHER" id="PTHR43547:SF2">
    <property type="entry name" value="HYBRID SIGNAL TRANSDUCTION HISTIDINE KINASE C"/>
    <property type="match status" value="1"/>
</dbReference>
<dbReference type="Pfam" id="PF02518">
    <property type="entry name" value="HATPase_c"/>
    <property type="match status" value="1"/>
</dbReference>
<dbReference type="InterPro" id="IPR003661">
    <property type="entry name" value="HisK_dim/P_dom"/>
</dbReference>
<evidence type="ECO:0000313" key="7">
    <source>
        <dbReference type="EMBL" id="GFM33943.1"/>
    </source>
</evidence>
<dbReference type="Gene3D" id="3.30.565.10">
    <property type="entry name" value="Histidine kinase-like ATPase, C-terminal domain"/>
    <property type="match status" value="1"/>
</dbReference>
<evidence type="ECO:0000256" key="2">
    <source>
        <dbReference type="ARBA" id="ARBA00012438"/>
    </source>
</evidence>
<dbReference type="InterPro" id="IPR005467">
    <property type="entry name" value="His_kinase_dom"/>
</dbReference>
<proteinExistence type="predicted"/>
<dbReference type="PROSITE" id="PS50110">
    <property type="entry name" value="RESPONSE_REGULATORY"/>
    <property type="match status" value="1"/>
</dbReference>
<dbReference type="Gene3D" id="3.40.50.2300">
    <property type="match status" value="1"/>
</dbReference>
<dbReference type="InterPro" id="IPR001789">
    <property type="entry name" value="Sig_transdc_resp-reg_receiver"/>
</dbReference>
<feature type="modified residue" description="4-aspartylphosphate" evidence="4">
    <location>
        <position position="76"/>
    </location>
</feature>
<evidence type="ECO:0000313" key="8">
    <source>
        <dbReference type="Proteomes" id="UP000503840"/>
    </source>
</evidence>
<name>A0A7J0BJI2_9BACT</name>
<dbReference type="SUPFAM" id="SSF55874">
    <property type="entry name" value="ATPase domain of HSP90 chaperone/DNA topoisomerase II/histidine kinase"/>
    <property type="match status" value="1"/>
</dbReference>
<dbReference type="AlphaFoldDB" id="A0A7J0BJI2"/>
<dbReference type="PANTHER" id="PTHR43547">
    <property type="entry name" value="TWO-COMPONENT HISTIDINE KINASE"/>
    <property type="match status" value="1"/>
</dbReference>
<comment type="caution">
    <text evidence="7">The sequence shown here is derived from an EMBL/GenBank/DDBJ whole genome shotgun (WGS) entry which is preliminary data.</text>
</comment>
<evidence type="ECO:0000259" key="5">
    <source>
        <dbReference type="PROSITE" id="PS50109"/>
    </source>
</evidence>
<dbReference type="EMBL" id="BLVO01000013">
    <property type="protein sequence ID" value="GFM33943.1"/>
    <property type="molecule type" value="Genomic_DNA"/>
</dbReference>
<feature type="domain" description="Histidine kinase" evidence="5">
    <location>
        <begin position="183"/>
        <end position="401"/>
    </location>
</feature>
<dbReference type="SMART" id="SM00448">
    <property type="entry name" value="REC"/>
    <property type="match status" value="1"/>
</dbReference>
<dbReference type="InterPro" id="IPR011006">
    <property type="entry name" value="CheY-like_superfamily"/>
</dbReference>
<dbReference type="EC" id="2.7.13.3" evidence="2"/>
<comment type="catalytic activity">
    <reaction evidence="1">
        <text>ATP + protein L-histidine = ADP + protein N-phospho-L-histidine.</text>
        <dbReference type="EC" id="2.7.13.3"/>
    </reaction>
</comment>
<dbReference type="PROSITE" id="PS50109">
    <property type="entry name" value="HIS_KIN"/>
    <property type="match status" value="1"/>
</dbReference>
<feature type="domain" description="Response regulatory" evidence="6">
    <location>
        <begin position="27"/>
        <end position="141"/>
    </location>
</feature>
<evidence type="ECO:0000259" key="6">
    <source>
        <dbReference type="PROSITE" id="PS50110"/>
    </source>
</evidence>
<protein>
    <recommendedName>
        <fullName evidence="2">histidine kinase</fullName>
        <ecNumber evidence="2">2.7.13.3</ecNumber>
    </recommendedName>
</protein>
<reference evidence="7 8" key="1">
    <citation type="submission" date="2020-05" db="EMBL/GenBank/DDBJ databases">
        <title>Draft genome sequence of Desulfovibrio sp. strain HN2T.</title>
        <authorList>
            <person name="Ueno A."/>
            <person name="Tamazawa S."/>
            <person name="Tamamura S."/>
            <person name="Murakami T."/>
            <person name="Kiyama T."/>
            <person name="Inomata H."/>
            <person name="Amano Y."/>
            <person name="Miyakawa K."/>
            <person name="Tamaki H."/>
            <person name="Naganuma T."/>
            <person name="Kaneko K."/>
        </authorList>
    </citation>
    <scope>NUCLEOTIDE SEQUENCE [LARGE SCALE GENOMIC DNA]</scope>
    <source>
        <strain evidence="7 8">HN2</strain>
    </source>
</reference>
<accession>A0A7J0BJI2</accession>
<dbReference type="PRINTS" id="PR00344">
    <property type="entry name" value="BCTRLSENSOR"/>
</dbReference>
<evidence type="ECO:0000256" key="3">
    <source>
        <dbReference type="ARBA" id="ARBA00022553"/>
    </source>
</evidence>
<keyword evidence="3 4" id="KW-0597">Phosphoprotein</keyword>
<dbReference type="SMART" id="SM00387">
    <property type="entry name" value="HATPase_c"/>
    <property type="match status" value="1"/>
</dbReference>
<gene>
    <name evidence="7" type="ORF">DSM101010T_23080</name>
</gene>
<dbReference type="Pfam" id="PF00072">
    <property type="entry name" value="Response_reg"/>
    <property type="match status" value="1"/>
</dbReference>
<dbReference type="GO" id="GO:0000155">
    <property type="term" value="F:phosphorelay sensor kinase activity"/>
    <property type="evidence" value="ECO:0007669"/>
    <property type="project" value="InterPro"/>
</dbReference>
<sequence>MATVMTDSTNTSLSGRPPATLPDLKPEVLLVDDEVGILTVLGALIEDMGYVVHKAQSAESALEILRHKSIPVVLTDIRMPGMDGMQLLRHVRESWPAIEVVMNTGHADMGLAIESLRLGATDFLTKPANADLLEFTLRRSMERAVLRETVRRHTEHLEKLVEQRTRELLQAERLAAMGETVAGMAHAIKNIAGGLEGALFVLEKGLELNKREYLEQGWGMVKRDVTRVRDLTMNMLQLSRPMEIRPEFIDPDRPVREVAELLASRIREAGATLMHASAPQPEALLDPEAIHACIMNLATNAVEAVEEAIQAGRMDHGDGRVILHTECAGGYVCYIVEDNGRGLSDEVFASIDDGMFTTKARGTGFGLMATRKAAREMGGELVLENGIQGGVRAMLRLPLKH</sequence>
<dbReference type="InterPro" id="IPR004358">
    <property type="entry name" value="Sig_transdc_His_kin-like_C"/>
</dbReference>
<dbReference type="Proteomes" id="UP000503840">
    <property type="component" value="Unassembled WGS sequence"/>
</dbReference>
<dbReference type="SUPFAM" id="SSF52172">
    <property type="entry name" value="CheY-like"/>
    <property type="match status" value="1"/>
</dbReference>
<organism evidence="7 8">
    <name type="scientific">Desulfovibrio subterraneus</name>
    <dbReference type="NCBI Taxonomy" id="2718620"/>
    <lineage>
        <taxon>Bacteria</taxon>
        <taxon>Pseudomonadati</taxon>
        <taxon>Thermodesulfobacteriota</taxon>
        <taxon>Desulfovibrionia</taxon>
        <taxon>Desulfovibrionales</taxon>
        <taxon>Desulfovibrionaceae</taxon>
        <taxon>Desulfovibrio</taxon>
    </lineage>
</organism>
<dbReference type="InterPro" id="IPR003594">
    <property type="entry name" value="HATPase_dom"/>
</dbReference>
<evidence type="ECO:0000256" key="4">
    <source>
        <dbReference type="PROSITE-ProRule" id="PRU00169"/>
    </source>
</evidence>
<dbReference type="InterPro" id="IPR036890">
    <property type="entry name" value="HATPase_C_sf"/>
</dbReference>